<proteinExistence type="inferred from homology"/>
<evidence type="ECO:0000313" key="13">
    <source>
        <dbReference type="EMBL" id="VVP54291.1"/>
    </source>
</evidence>
<dbReference type="CDD" id="cd11386">
    <property type="entry name" value="MCP_signal"/>
    <property type="match status" value="1"/>
</dbReference>
<sequence length="559" mass="60581">MVNLTLKNKMLLLAVLPMLTVALAMMLSVNSQMRAMGDEEISKFRTDMMLEKRSALEHHVAIAISAVAPLIVTNKSGIDQFEAAKKVIRSMSFSDDGYMFVYDMNGTNIVHGSNAALEGRNLIDFKDPSGKFLIRELIDAGKKGGDFVEYLWDEKTRGGLTPKLGYAVAMNDNRWVLGSGFYIDDIDRRVREKRVEIEALILATLFMIAGSTVVLLGLVIALALFVARVVIKPLNNTSAALINIGRGEGDLTKRLNIDTADEVGEVARGFNEFAQKIQHLISEVKGVVTALSHSASTIQQIVQLTDNDARTQKTETTQVAAAVYQMSTAVQEVAGSASLAANAAQEADEEAVVGQHIVAKTIASIQKLADEVKTASHTIEKLGVDAEQIGSVVSVIRGIAEQTNLLALNAAIEAARAGEQGRGFAVVADEVRMLATRTQQSTNEIQLMIDAFQQGTRAAVQIMHRSREQSLHTVEQADKTRESLQTITKSVSTITQMNIQIAAAAEQQTAVAGDISRSIHEIALLAEQAADNASLLANSILELTTLERRLSSLVQRFKI</sequence>
<dbReference type="SMART" id="SM01049">
    <property type="entry name" value="Cache_2"/>
    <property type="match status" value="1"/>
</dbReference>
<dbReference type="InterPro" id="IPR004090">
    <property type="entry name" value="Chemotax_Me-accpt_rcpt"/>
</dbReference>
<dbReference type="AlphaFoldDB" id="A0A5E7PXM2"/>
<keyword evidence="3" id="KW-0488">Methylation</keyword>
<dbReference type="Pfam" id="PF00672">
    <property type="entry name" value="HAMP"/>
    <property type="match status" value="1"/>
</dbReference>
<dbReference type="SMART" id="SM00283">
    <property type="entry name" value="MA"/>
    <property type="match status" value="1"/>
</dbReference>
<keyword evidence="7 9" id="KW-0807">Transducer</keyword>
<comment type="subcellular location">
    <subcellularLocation>
        <location evidence="1">Cell membrane</location>
        <topology evidence="1">Multi-pass membrane protein</topology>
    </subcellularLocation>
</comment>
<dbReference type="Gene3D" id="3.30.450.20">
    <property type="entry name" value="PAS domain"/>
    <property type="match status" value="1"/>
</dbReference>
<feature type="transmembrane region" description="Helical" evidence="10">
    <location>
        <begin position="199"/>
        <end position="227"/>
    </location>
</feature>
<dbReference type="InterPro" id="IPR033480">
    <property type="entry name" value="sCache_2"/>
</dbReference>
<evidence type="ECO:0000256" key="6">
    <source>
        <dbReference type="ARBA" id="ARBA00023136"/>
    </source>
</evidence>
<evidence type="ECO:0000256" key="3">
    <source>
        <dbReference type="ARBA" id="ARBA00022481"/>
    </source>
</evidence>
<dbReference type="InterPro" id="IPR003660">
    <property type="entry name" value="HAMP_dom"/>
</dbReference>
<dbReference type="PRINTS" id="PR00260">
    <property type="entry name" value="CHEMTRNSDUCR"/>
</dbReference>
<gene>
    <name evidence="13" type="primary">mcpP_3</name>
    <name evidence="13" type="ORF">PS854_05542</name>
</gene>
<feature type="domain" description="Methyl-accepting transducer" evidence="11">
    <location>
        <begin position="287"/>
        <end position="523"/>
    </location>
</feature>
<keyword evidence="5 10" id="KW-1133">Transmembrane helix</keyword>
<dbReference type="GO" id="GO:0006935">
    <property type="term" value="P:chemotaxis"/>
    <property type="evidence" value="ECO:0007669"/>
    <property type="project" value="InterPro"/>
</dbReference>
<dbReference type="Gene3D" id="1.10.287.950">
    <property type="entry name" value="Methyl-accepting chemotaxis protein"/>
    <property type="match status" value="1"/>
</dbReference>
<dbReference type="GO" id="GO:0005886">
    <property type="term" value="C:plasma membrane"/>
    <property type="evidence" value="ECO:0007669"/>
    <property type="project" value="UniProtKB-SubCell"/>
</dbReference>
<evidence type="ECO:0000256" key="1">
    <source>
        <dbReference type="ARBA" id="ARBA00004651"/>
    </source>
</evidence>
<evidence type="ECO:0000256" key="2">
    <source>
        <dbReference type="ARBA" id="ARBA00022475"/>
    </source>
</evidence>
<dbReference type="GO" id="GO:0004888">
    <property type="term" value="F:transmembrane signaling receptor activity"/>
    <property type="evidence" value="ECO:0007669"/>
    <property type="project" value="InterPro"/>
</dbReference>
<dbReference type="PANTHER" id="PTHR32089">
    <property type="entry name" value="METHYL-ACCEPTING CHEMOTAXIS PROTEIN MCPB"/>
    <property type="match status" value="1"/>
</dbReference>
<evidence type="ECO:0000259" key="12">
    <source>
        <dbReference type="PROSITE" id="PS50885"/>
    </source>
</evidence>
<dbReference type="GO" id="GO:0007165">
    <property type="term" value="P:signal transduction"/>
    <property type="evidence" value="ECO:0007669"/>
    <property type="project" value="UniProtKB-KW"/>
</dbReference>
<dbReference type="Proteomes" id="UP000327111">
    <property type="component" value="Unassembled WGS sequence"/>
</dbReference>
<accession>A0A5E7PXM2</accession>
<name>A0A5E7PXM2_PSEFL</name>
<keyword evidence="4 10" id="KW-0812">Transmembrane</keyword>
<evidence type="ECO:0000256" key="9">
    <source>
        <dbReference type="PROSITE-ProRule" id="PRU00284"/>
    </source>
</evidence>
<dbReference type="FunFam" id="1.10.287.950:FF:000001">
    <property type="entry name" value="Methyl-accepting chemotaxis sensory transducer"/>
    <property type="match status" value="1"/>
</dbReference>
<evidence type="ECO:0000313" key="14">
    <source>
        <dbReference type="Proteomes" id="UP000327111"/>
    </source>
</evidence>
<dbReference type="Pfam" id="PF17200">
    <property type="entry name" value="sCache_2"/>
    <property type="match status" value="1"/>
</dbReference>
<dbReference type="PROSITE" id="PS50885">
    <property type="entry name" value="HAMP"/>
    <property type="match status" value="1"/>
</dbReference>
<protein>
    <submittedName>
        <fullName evidence="13">Methyl-accepting chemotaxis protein McpP</fullName>
    </submittedName>
</protein>
<feature type="domain" description="HAMP" evidence="12">
    <location>
        <begin position="228"/>
        <end position="282"/>
    </location>
</feature>
<dbReference type="InterPro" id="IPR004089">
    <property type="entry name" value="MCPsignal_dom"/>
</dbReference>
<dbReference type="EMBL" id="CABVIF010000018">
    <property type="protein sequence ID" value="VVP54291.1"/>
    <property type="molecule type" value="Genomic_DNA"/>
</dbReference>
<evidence type="ECO:0000256" key="7">
    <source>
        <dbReference type="ARBA" id="ARBA00023224"/>
    </source>
</evidence>
<comment type="similarity">
    <text evidence="8">Belongs to the methyl-accepting chemotaxis (MCP) protein family.</text>
</comment>
<reference evidence="13 14" key="1">
    <citation type="submission" date="2019-09" db="EMBL/GenBank/DDBJ databases">
        <authorList>
            <person name="Chandra G."/>
            <person name="Truman W A."/>
        </authorList>
    </citation>
    <scope>NUCLEOTIDE SEQUENCE [LARGE SCALE GENOMIC DNA]</scope>
    <source>
        <strain evidence="13">PS854</strain>
    </source>
</reference>
<organism evidence="13 14">
    <name type="scientific">Pseudomonas fluorescens</name>
    <dbReference type="NCBI Taxonomy" id="294"/>
    <lineage>
        <taxon>Bacteria</taxon>
        <taxon>Pseudomonadati</taxon>
        <taxon>Pseudomonadota</taxon>
        <taxon>Gammaproteobacteria</taxon>
        <taxon>Pseudomonadales</taxon>
        <taxon>Pseudomonadaceae</taxon>
        <taxon>Pseudomonas</taxon>
    </lineage>
</organism>
<keyword evidence="2" id="KW-1003">Cell membrane</keyword>
<dbReference type="SMART" id="SM00304">
    <property type="entry name" value="HAMP"/>
    <property type="match status" value="1"/>
</dbReference>
<dbReference type="SUPFAM" id="SSF58104">
    <property type="entry name" value="Methyl-accepting chemotaxis protein (MCP) signaling domain"/>
    <property type="match status" value="1"/>
</dbReference>
<evidence type="ECO:0000259" key="11">
    <source>
        <dbReference type="PROSITE" id="PS50111"/>
    </source>
</evidence>
<evidence type="ECO:0000256" key="5">
    <source>
        <dbReference type="ARBA" id="ARBA00022989"/>
    </source>
</evidence>
<dbReference type="Pfam" id="PF00015">
    <property type="entry name" value="MCPsignal"/>
    <property type="match status" value="1"/>
</dbReference>
<dbReference type="PROSITE" id="PS50111">
    <property type="entry name" value="CHEMOTAXIS_TRANSDUC_2"/>
    <property type="match status" value="1"/>
</dbReference>
<evidence type="ECO:0000256" key="10">
    <source>
        <dbReference type="SAM" id="Phobius"/>
    </source>
</evidence>
<evidence type="ECO:0000256" key="4">
    <source>
        <dbReference type="ARBA" id="ARBA00022692"/>
    </source>
</evidence>
<keyword evidence="6 10" id="KW-0472">Membrane</keyword>
<evidence type="ECO:0000256" key="8">
    <source>
        <dbReference type="ARBA" id="ARBA00029447"/>
    </source>
</evidence>
<dbReference type="PANTHER" id="PTHR32089:SF119">
    <property type="entry name" value="METHYL-ACCEPTING CHEMOTAXIS PROTEIN CTPL"/>
    <property type="match status" value="1"/>
</dbReference>
<dbReference type="CDD" id="cd06225">
    <property type="entry name" value="HAMP"/>
    <property type="match status" value="1"/>
</dbReference>